<evidence type="ECO:0000256" key="2">
    <source>
        <dbReference type="ARBA" id="ARBA00023125"/>
    </source>
</evidence>
<evidence type="ECO:0000313" key="7">
    <source>
        <dbReference type="Proteomes" id="UP001595528"/>
    </source>
</evidence>
<sequence>MLLCLAEGCSNKEIAARLNFSAATVKLHVHNILRGLGLANRTAVALAARGLLRWFSPAARPQRRSPCPGRRSARCGPGRRQVAGSRCATPARRGRMDRPAGSWPWRLRGPSDRRRDRLPAKPPAPPAGRSPRRYRRCP</sequence>
<gene>
    <name evidence="6" type="ORF">ACFOGJ_19985</name>
</gene>
<name>A0ABV7L541_9PROT</name>
<dbReference type="SUPFAM" id="SSF46894">
    <property type="entry name" value="C-terminal effector domain of the bipartite response regulators"/>
    <property type="match status" value="1"/>
</dbReference>
<evidence type="ECO:0000259" key="5">
    <source>
        <dbReference type="PROSITE" id="PS50043"/>
    </source>
</evidence>
<dbReference type="PANTHER" id="PTHR44688:SF16">
    <property type="entry name" value="DNA-BINDING TRANSCRIPTIONAL ACTIVATOR DEVR_DOSR"/>
    <property type="match status" value="1"/>
</dbReference>
<feature type="domain" description="HTH luxR-type" evidence="5">
    <location>
        <begin position="1"/>
        <end position="52"/>
    </location>
</feature>
<feature type="compositionally biased region" description="Basic and acidic residues" evidence="4">
    <location>
        <begin position="109"/>
        <end position="119"/>
    </location>
</feature>
<comment type="caution">
    <text evidence="6">The sequence shown here is derived from an EMBL/GenBank/DDBJ whole genome shotgun (WGS) entry which is preliminary data.</text>
</comment>
<keyword evidence="3" id="KW-0804">Transcription</keyword>
<reference evidence="7" key="1">
    <citation type="journal article" date="2019" name="Int. J. Syst. Evol. Microbiol.">
        <title>The Global Catalogue of Microorganisms (GCM) 10K type strain sequencing project: providing services to taxonomists for standard genome sequencing and annotation.</title>
        <authorList>
            <consortium name="The Broad Institute Genomics Platform"/>
            <consortium name="The Broad Institute Genome Sequencing Center for Infectious Disease"/>
            <person name="Wu L."/>
            <person name="Ma J."/>
        </authorList>
    </citation>
    <scope>NUCLEOTIDE SEQUENCE [LARGE SCALE GENOMIC DNA]</scope>
    <source>
        <strain evidence="7">KCTC 42964</strain>
    </source>
</reference>
<dbReference type="RefSeq" id="WP_379904619.1">
    <property type="nucleotide sequence ID" value="NZ_JBHRTR010000034.1"/>
</dbReference>
<keyword evidence="1" id="KW-0805">Transcription regulation</keyword>
<organism evidence="6 7">
    <name type="scientific">Marinibaculum pumilum</name>
    <dbReference type="NCBI Taxonomy" id="1766165"/>
    <lineage>
        <taxon>Bacteria</taxon>
        <taxon>Pseudomonadati</taxon>
        <taxon>Pseudomonadota</taxon>
        <taxon>Alphaproteobacteria</taxon>
        <taxon>Rhodospirillales</taxon>
        <taxon>Rhodospirillaceae</taxon>
        <taxon>Marinibaculum</taxon>
    </lineage>
</organism>
<evidence type="ECO:0000256" key="4">
    <source>
        <dbReference type="SAM" id="MobiDB-lite"/>
    </source>
</evidence>
<dbReference type="PANTHER" id="PTHR44688">
    <property type="entry name" value="DNA-BINDING TRANSCRIPTIONAL ACTIVATOR DEVR_DOSR"/>
    <property type="match status" value="1"/>
</dbReference>
<evidence type="ECO:0000256" key="3">
    <source>
        <dbReference type="ARBA" id="ARBA00023163"/>
    </source>
</evidence>
<dbReference type="InterPro" id="IPR036388">
    <property type="entry name" value="WH-like_DNA-bd_sf"/>
</dbReference>
<dbReference type="SMART" id="SM00421">
    <property type="entry name" value="HTH_LUXR"/>
    <property type="match status" value="1"/>
</dbReference>
<dbReference type="InterPro" id="IPR016032">
    <property type="entry name" value="Sig_transdc_resp-reg_C-effctor"/>
</dbReference>
<dbReference type="Proteomes" id="UP001595528">
    <property type="component" value="Unassembled WGS sequence"/>
</dbReference>
<dbReference type="CDD" id="cd06170">
    <property type="entry name" value="LuxR_C_like"/>
    <property type="match status" value="1"/>
</dbReference>
<protein>
    <submittedName>
        <fullName evidence="6">Response regulator transcription factor</fullName>
    </submittedName>
</protein>
<proteinExistence type="predicted"/>
<dbReference type="InterPro" id="IPR000792">
    <property type="entry name" value="Tscrpt_reg_LuxR_C"/>
</dbReference>
<dbReference type="PRINTS" id="PR00038">
    <property type="entry name" value="HTHLUXR"/>
</dbReference>
<keyword evidence="7" id="KW-1185">Reference proteome</keyword>
<dbReference type="PROSITE" id="PS50043">
    <property type="entry name" value="HTH_LUXR_2"/>
    <property type="match status" value="1"/>
</dbReference>
<evidence type="ECO:0000313" key="6">
    <source>
        <dbReference type="EMBL" id="MFC3229539.1"/>
    </source>
</evidence>
<feature type="region of interest" description="Disordered" evidence="4">
    <location>
        <begin position="59"/>
        <end position="138"/>
    </location>
</feature>
<dbReference type="Pfam" id="PF00196">
    <property type="entry name" value="GerE"/>
    <property type="match status" value="1"/>
</dbReference>
<dbReference type="Gene3D" id="1.10.10.10">
    <property type="entry name" value="Winged helix-like DNA-binding domain superfamily/Winged helix DNA-binding domain"/>
    <property type="match status" value="1"/>
</dbReference>
<evidence type="ECO:0000256" key="1">
    <source>
        <dbReference type="ARBA" id="ARBA00023015"/>
    </source>
</evidence>
<keyword evidence="2" id="KW-0238">DNA-binding</keyword>
<dbReference type="EMBL" id="JBHRTR010000034">
    <property type="protein sequence ID" value="MFC3229539.1"/>
    <property type="molecule type" value="Genomic_DNA"/>
</dbReference>
<accession>A0ABV7L541</accession>